<evidence type="ECO:0000256" key="3">
    <source>
        <dbReference type="ARBA" id="ARBA00022801"/>
    </source>
</evidence>
<dbReference type="GO" id="GO:0008234">
    <property type="term" value="F:cysteine-type peptidase activity"/>
    <property type="evidence" value="ECO:0007669"/>
    <property type="project" value="InterPro"/>
</dbReference>
<accession>A0AAV2Z6P3</accession>
<dbReference type="PROSITE" id="PS50600">
    <property type="entry name" value="ULP_PROTEASE"/>
    <property type="match status" value="1"/>
</dbReference>
<dbReference type="InterPro" id="IPR052579">
    <property type="entry name" value="Zinc_finger_SWIM"/>
</dbReference>
<comment type="caution">
    <text evidence="6">The sequence shown here is derived from an EMBL/GenBank/DDBJ whole genome shotgun (WGS) entry which is preliminary data.</text>
</comment>
<dbReference type="Pfam" id="PF02902">
    <property type="entry name" value="Peptidase_C48"/>
    <property type="match status" value="1"/>
</dbReference>
<dbReference type="Pfam" id="PF21056">
    <property type="entry name" value="ZSWIM1-3_RNaseH-like"/>
    <property type="match status" value="1"/>
</dbReference>
<evidence type="ECO:0000259" key="5">
    <source>
        <dbReference type="PROSITE" id="PS50600"/>
    </source>
</evidence>
<dbReference type="PANTHER" id="PTHR31569:SF4">
    <property type="entry name" value="SWIM-TYPE DOMAIN-CONTAINING PROTEIN"/>
    <property type="match status" value="1"/>
</dbReference>
<dbReference type="AlphaFoldDB" id="A0AAV2Z6P3"/>
<evidence type="ECO:0000313" key="6">
    <source>
        <dbReference type="EMBL" id="DBA01981.1"/>
    </source>
</evidence>
<evidence type="ECO:0000256" key="1">
    <source>
        <dbReference type="ARBA" id="ARBA00005234"/>
    </source>
</evidence>
<dbReference type="InterPro" id="IPR003653">
    <property type="entry name" value="Peptidase_C48_C"/>
</dbReference>
<feature type="region of interest" description="Disordered" evidence="4">
    <location>
        <begin position="283"/>
        <end position="346"/>
    </location>
</feature>
<keyword evidence="2" id="KW-0645">Protease</keyword>
<dbReference type="PANTHER" id="PTHR31569">
    <property type="entry name" value="SWIM-TYPE DOMAIN-CONTAINING PROTEIN"/>
    <property type="match status" value="1"/>
</dbReference>
<dbReference type="InterPro" id="IPR038765">
    <property type="entry name" value="Papain-like_cys_pep_sf"/>
</dbReference>
<name>A0AAV2Z6P3_9STRA</name>
<proteinExistence type="inferred from homology"/>
<keyword evidence="3" id="KW-0378">Hydrolase</keyword>
<feature type="domain" description="Ubiquitin-like protease family profile" evidence="5">
    <location>
        <begin position="486"/>
        <end position="647"/>
    </location>
</feature>
<dbReference type="Gene3D" id="3.40.395.10">
    <property type="entry name" value="Adenoviral Proteinase, Chain A"/>
    <property type="match status" value="1"/>
</dbReference>
<evidence type="ECO:0000313" key="7">
    <source>
        <dbReference type="Proteomes" id="UP001146120"/>
    </source>
</evidence>
<feature type="compositionally biased region" description="Basic and acidic residues" evidence="4">
    <location>
        <begin position="313"/>
        <end position="323"/>
    </location>
</feature>
<organism evidence="6 7">
    <name type="scientific">Lagenidium giganteum</name>
    <dbReference type="NCBI Taxonomy" id="4803"/>
    <lineage>
        <taxon>Eukaryota</taxon>
        <taxon>Sar</taxon>
        <taxon>Stramenopiles</taxon>
        <taxon>Oomycota</taxon>
        <taxon>Peronosporomycetes</taxon>
        <taxon>Pythiales</taxon>
        <taxon>Pythiaceae</taxon>
    </lineage>
</organism>
<gene>
    <name evidence="6" type="ORF">N0F65_006714</name>
</gene>
<evidence type="ECO:0000256" key="4">
    <source>
        <dbReference type="SAM" id="MobiDB-lite"/>
    </source>
</evidence>
<dbReference type="GO" id="GO:0006508">
    <property type="term" value="P:proteolysis"/>
    <property type="evidence" value="ECO:0007669"/>
    <property type="project" value="UniProtKB-KW"/>
</dbReference>
<reference evidence="6" key="1">
    <citation type="submission" date="2022-11" db="EMBL/GenBank/DDBJ databases">
        <authorList>
            <person name="Morgan W.R."/>
            <person name="Tartar A."/>
        </authorList>
    </citation>
    <scope>NUCLEOTIDE SEQUENCE</scope>
    <source>
        <strain evidence="6">ARSEF 373</strain>
    </source>
</reference>
<evidence type="ECO:0000256" key="2">
    <source>
        <dbReference type="ARBA" id="ARBA00022670"/>
    </source>
</evidence>
<dbReference type="SUPFAM" id="SSF54001">
    <property type="entry name" value="Cysteine proteinases"/>
    <property type="match status" value="1"/>
</dbReference>
<reference evidence="6" key="2">
    <citation type="journal article" date="2023" name="Microbiol Resour">
        <title>Decontamination and Annotation of the Draft Genome Sequence of the Oomycete Lagenidium giganteum ARSEF 373.</title>
        <authorList>
            <person name="Morgan W.R."/>
            <person name="Tartar A."/>
        </authorList>
    </citation>
    <scope>NUCLEOTIDE SEQUENCE</scope>
    <source>
        <strain evidence="6">ARSEF 373</strain>
    </source>
</reference>
<dbReference type="Proteomes" id="UP001146120">
    <property type="component" value="Unassembled WGS sequence"/>
</dbReference>
<dbReference type="EMBL" id="DAKRPA010000038">
    <property type="protein sequence ID" value="DBA01981.1"/>
    <property type="molecule type" value="Genomic_DNA"/>
</dbReference>
<dbReference type="InterPro" id="IPR048324">
    <property type="entry name" value="ZSWIM1-3_RNaseH-like"/>
</dbReference>
<sequence length="688" mass="78013">MRRLFSRCSELILVDCTHNTNRYHYQLFTVMVMDEFGHGQVVHHSVMETNSAWHMTRAMQHYVRTHGDHAKKVQVVMADKDLNENNVIQRALPGVSVCICLFHVLKYLKAAVRDPKYGKLSADDQEPFNHIIPTMVYAKDEASYEGHQKSLKNMCKRLTHKHLQNLATDTNNVLENFFGKIKKEVSAVTDMRTLFQTVWNRALRDKHEYVQEVRKTGQGLRSGDERSTQVDHRFVAGKIAGEYASAVNDLQFFKTPATPRVYRVSGDVEPLAPFTYNGYRDQKARENQEQDDEDPWLPDHESAAGAQSNKVDSNVKVKVEDNKPQTPTRRLPVRASTAEEDSEPRINLNHRAKKTGRPKLDRKKEAAATKKKRAEFMAGLKIRRKEGAVTLVQFAQAIAKDKPGLKECCERVGGLPVRFTKFANREPKLVTKKACVVKLLVSETSAESPIVVSQSSNPSTPGSDCDGEVHCVSIASKRCKEGSDTVRWQQEVVACAVDADKHEEVNRVAEWINAHNTVAWYGKTVVIDVLRNTRGSTLVVEKKLLGKITAFKRQFDADIKKNAPPRIQKLLIPVNVPSHHWGIMIDMPKRTYYDRLDSETIVPALENICKQLRKTTFEMSHIDAEVTPKQTDSFNCGVFVCKFCKFVDPDFSFSCTKKSLAQMRYEVLHFILYGEVEGLTPAIQQSNA</sequence>
<comment type="similarity">
    <text evidence="1">Belongs to the peptidase C48 family.</text>
</comment>
<protein>
    <recommendedName>
        <fullName evidence="5">Ubiquitin-like protease family profile domain-containing protein</fullName>
    </recommendedName>
</protein>
<keyword evidence="7" id="KW-1185">Reference proteome</keyword>